<dbReference type="InterPro" id="IPR006076">
    <property type="entry name" value="FAD-dep_OxRdtase"/>
</dbReference>
<evidence type="ECO:0000256" key="1">
    <source>
        <dbReference type="ARBA" id="ARBA00001974"/>
    </source>
</evidence>
<comment type="similarity">
    <text evidence="2">Belongs to the DAMOX/DASOX family.</text>
</comment>
<evidence type="ECO:0000256" key="2">
    <source>
        <dbReference type="ARBA" id="ARBA00006730"/>
    </source>
</evidence>
<keyword evidence="4" id="KW-0274">FAD</keyword>
<dbReference type="InterPro" id="IPR023209">
    <property type="entry name" value="DAO"/>
</dbReference>
<evidence type="ECO:0000256" key="3">
    <source>
        <dbReference type="ARBA" id="ARBA00022630"/>
    </source>
</evidence>
<dbReference type="GO" id="GO:0071949">
    <property type="term" value="F:FAD binding"/>
    <property type="evidence" value="ECO:0007669"/>
    <property type="project" value="InterPro"/>
</dbReference>
<protein>
    <submittedName>
        <fullName evidence="7">FAD dependent oxidoreductase</fullName>
    </submittedName>
</protein>
<proteinExistence type="inferred from homology"/>
<dbReference type="Pfam" id="PF01266">
    <property type="entry name" value="DAO"/>
    <property type="match status" value="1"/>
</dbReference>
<keyword evidence="5" id="KW-0560">Oxidoreductase</keyword>
<name>A0A3A2ZSR4_9EURO</name>
<dbReference type="SUPFAM" id="SSF51971">
    <property type="entry name" value="Nucleotide-binding domain"/>
    <property type="match status" value="1"/>
</dbReference>
<organism evidence="7 8">
    <name type="scientific">Aspergillus sclerotialis</name>
    <dbReference type="NCBI Taxonomy" id="2070753"/>
    <lineage>
        <taxon>Eukaryota</taxon>
        <taxon>Fungi</taxon>
        <taxon>Dikarya</taxon>
        <taxon>Ascomycota</taxon>
        <taxon>Pezizomycotina</taxon>
        <taxon>Eurotiomycetes</taxon>
        <taxon>Eurotiomycetidae</taxon>
        <taxon>Eurotiales</taxon>
        <taxon>Aspergillaceae</taxon>
        <taxon>Aspergillus</taxon>
        <taxon>Aspergillus subgen. Polypaecilum</taxon>
    </lineage>
</organism>
<dbReference type="GO" id="GO:0003884">
    <property type="term" value="F:D-amino-acid oxidase activity"/>
    <property type="evidence" value="ECO:0007669"/>
    <property type="project" value="InterPro"/>
</dbReference>
<dbReference type="Gene3D" id="3.30.9.10">
    <property type="entry name" value="D-Amino Acid Oxidase, subunit A, domain 2"/>
    <property type="match status" value="1"/>
</dbReference>
<evidence type="ECO:0000256" key="4">
    <source>
        <dbReference type="ARBA" id="ARBA00022827"/>
    </source>
</evidence>
<dbReference type="PANTHER" id="PTHR11530:SF11">
    <property type="entry name" value="D-ASPARTATE OXIDASE"/>
    <property type="match status" value="1"/>
</dbReference>
<feature type="domain" description="FAD dependent oxidoreductase" evidence="6">
    <location>
        <begin position="3"/>
        <end position="245"/>
    </location>
</feature>
<keyword evidence="8" id="KW-1185">Reference proteome</keyword>
<evidence type="ECO:0000259" key="6">
    <source>
        <dbReference type="Pfam" id="PF01266"/>
    </source>
</evidence>
<comment type="caution">
    <text evidence="7">The sequence shown here is derived from an EMBL/GenBank/DDBJ whole genome shotgun (WGS) entry which is preliminary data.</text>
</comment>
<dbReference type="Gene3D" id="3.40.50.720">
    <property type="entry name" value="NAD(P)-binding Rossmann-like Domain"/>
    <property type="match status" value="1"/>
</dbReference>
<reference evidence="8" key="1">
    <citation type="submission" date="2017-02" db="EMBL/GenBank/DDBJ databases">
        <authorList>
            <person name="Tafer H."/>
            <person name="Lopandic K."/>
        </authorList>
    </citation>
    <scope>NUCLEOTIDE SEQUENCE [LARGE SCALE GENOMIC DNA]</scope>
    <source>
        <strain evidence="8">CBS 366.77</strain>
    </source>
</reference>
<gene>
    <name evidence="7" type="ORF">PHISCL_06636</name>
</gene>
<evidence type="ECO:0000256" key="5">
    <source>
        <dbReference type="ARBA" id="ARBA00023002"/>
    </source>
</evidence>
<dbReference type="Proteomes" id="UP000266188">
    <property type="component" value="Unassembled WGS sequence"/>
</dbReference>
<comment type="cofactor">
    <cofactor evidence="1">
        <name>FAD</name>
        <dbReference type="ChEBI" id="CHEBI:57692"/>
    </cofactor>
</comment>
<dbReference type="STRING" id="2070753.A0A3A2ZSR4"/>
<dbReference type="GO" id="GO:0005737">
    <property type="term" value="C:cytoplasm"/>
    <property type="evidence" value="ECO:0007669"/>
    <property type="project" value="TreeGrafter"/>
</dbReference>
<evidence type="ECO:0000313" key="8">
    <source>
        <dbReference type="Proteomes" id="UP000266188"/>
    </source>
</evidence>
<keyword evidence="3" id="KW-0285">Flavoprotein</keyword>
<dbReference type="EMBL" id="MVGC01000258">
    <property type="protein sequence ID" value="RJE21015.1"/>
    <property type="molecule type" value="Genomic_DNA"/>
</dbReference>
<evidence type="ECO:0000313" key="7">
    <source>
        <dbReference type="EMBL" id="RJE21015.1"/>
    </source>
</evidence>
<feature type="non-terminal residue" evidence="7">
    <location>
        <position position="251"/>
    </location>
</feature>
<dbReference type="GO" id="GO:0019478">
    <property type="term" value="P:D-amino acid catabolic process"/>
    <property type="evidence" value="ECO:0007669"/>
    <property type="project" value="TreeGrafter"/>
</dbReference>
<sequence length="251" mass="27484">MEVAIIGSGIIGLLSALTLSEAGYKVTIIARDLPGDESHDWASPWAGAAIFPHPDASGQDLQTETFRHYWELAQRDQCCGVQVVKATEYYDDRETDTSIWYKNIVPQYHRIPTSSLPSGAKLGIEYQTLTVNPEIYLPRLKSALQNHGVRFIRQEISSIEEAKQLTGCNIVVNASGLGAAHLANDNQVIPVRGQTMFAETSFNELVMYQGSHYSYAIPRMGSGGVILGGVSQEGNTDKSVDNALRGDILNR</sequence>
<accession>A0A3A2ZSR4</accession>
<dbReference type="PANTHER" id="PTHR11530">
    <property type="entry name" value="D-AMINO ACID OXIDASE"/>
    <property type="match status" value="1"/>
</dbReference>
<dbReference type="AlphaFoldDB" id="A0A3A2ZSR4"/>
<dbReference type="OrthoDB" id="2015447at2759"/>